<evidence type="ECO:0000256" key="1">
    <source>
        <dbReference type="SAM" id="Phobius"/>
    </source>
</evidence>
<dbReference type="EMBL" id="UOEV01000021">
    <property type="protein sequence ID" value="VAW32104.1"/>
    <property type="molecule type" value="Genomic_DNA"/>
</dbReference>
<gene>
    <name evidence="2" type="ORF">MNBD_CPR01-407</name>
</gene>
<name>A0A3B0VKB2_9ZZZZ</name>
<accession>A0A3B0VKB2</accession>
<feature type="transmembrane region" description="Helical" evidence="1">
    <location>
        <begin position="49"/>
        <end position="78"/>
    </location>
</feature>
<dbReference type="AlphaFoldDB" id="A0A3B0VKB2"/>
<keyword evidence="1" id="KW-0472">Membrane</keyword>
<sequence>MATSLLASSAVVLVLVHLASTLVGAGSITVAEWQYFRALMDGRIDDGERAHLVALFFSLRFALVLMVLTDIAIATVLFFLQGAHPFGLNAIYWFGLSLAVILAGVSWLRFNARIPFWAGSAIAFSGWWYLAGMDMGYIPISGYFSAMLGFIVSVGVISALFGFVRFLVRLQANNA</sequence>
<organism evidence="2">
    <name type="scientific">hydrothermal vent metagenome</name>
    <dbReference type="NCBI Taxonomy" id="652676"/>
    <lineage>
        <taxon>unclassified sequences</taxon>
        <taxon>metagenomes</taxon>
        <taxon>ecological metagenomes</taxon>
    </lineage>
</organism>
<feature type="transmembrane region" description="Helical" evidence="1">
    <location>
        <begin position="143"/>
        <end position="168"/>
    </location>
</feature>
<keyword evidence="1" id="KW-0812">Transmembrane</keyword>
<protein>
    <submittedName>
        <fullName evidence="2">Uncharacterized protein</fullName>
    </submittedName>
</protein>
<feature type="transmembrane region" description="Helical" evidence="1">
    <location>
        <begin position="114"/>
        <end position="131"/>
    </location>
</feature>
<keyword evidence="1" id="KW-1133">Transmembrane helix</keyword>
<reference evidence="2" key="1">
    <citation type="submission" date="2018-06" db="EMBL/GenBank/DDBJ databases">
        <authorList>
            <person name="Zhirakovskaya E."/>
        </authorList>
    </citation>
    <scope>NUCLEOTIDE SEQUENCE</scope>
</reference>
<proteinExistence type="predicted"/>
<feature type="transmembrane region" description="Helical" evidence="1">
    <location>
        <begin position="90"/>
        <end position="108"/>
    </location>
</feature>
<evidence type="ECO:0000313" key="2">
    <source>
        <dbReference type="EMBL" id="VAW32104.1"/>
    </source>
</evidence>